<keyword evidence="3" id="KW-1185">Reference proteome</keyword>
<feature type="domain" description="AB hydrolase-1" evidence="1">
    <location>
        <begin position="24"/>
        <end position="249"/>
    </location>
</feature>
<dbReference type="InterPro" id="IPR050266">
    <property type="entry name" value="AB_hydrolase_sf"/>
</dbReference>
<dbReference type="PANTHER" id="PTHR43798:SF5">
    <property type="entry name" value="MONOACYLGLYCEROL LIPASE ABHD6"/>
    <property type="match status" value="1"/>
</dbReference>
<evidence type="ECO:0000313" key="3">
    <source>
        <dbReference type="Proteomes" id="UP001321741"/>
    </source>
</evidence>
<accession>A0ABN6SK29</accession>
<dbReference type="InterPro" id="IPR000073">
    <property type="entry name" value="AB_hydrolase_1"/>
</dbReference>
<dbReference type="Pfam" id="PF12697">
    <property type="entry name" value="Abhydrolase_6"/>
    <property type="match status" value="1"/>
</dbReference>
<sequence length="257" mass="29189">MEKAYLNTSIGKIEYTIRSGNPLIVFLNSFGSFDTAQSFSRVIKELPEHFGIFAPDYLNTGFSGKSTAPYTLSNEAAELAKIINGLNAEAVIVVAHSIGGVYALQMSKQIDRLRAFVGIEPTTREIFLNPPQEAAYLKKEREAEDSEEIIYCKITDLFSAEEAEEFWQTTAENSDKFDETANQNAVNAMQMDRFWQDSNRLDDSIPAIIVTESYRQEEYERSEYFNHNAGSKVVALGSFHYIQWEYPEEIRKLIVSL</sequence>
<dbReference type="RefSeq" id="WP_317637500.1">
    <property type="nucleotide sequence ID" value="NZ_AP026803.1"/>
</dbReference>
<evidence type="ECO:0000259" key="1">
    <source>
        <dbReference type="Pfam" id="PF12697"/>
    </source>
</evidence>
<evidence type="ECO:0000313" key="2">
    <source>
        <dbReference type="EMBL" id="BDR59769.1"/>
    </source>
</evidence>
<dbReference type="Proteomes" id="UP001321741">
    <property type="component" value="Chromosome"/>
</dbReference>
<dbReference type="SUPFAM" id="SSF53474">
    <property type="entry name" value="alpha/beta-Hydrolases"/>
    <property type="match status" value="1"/>
</dbReference>
<name>A0ABN6SK29_9LACO</name>
<proteinExistence type="predicted"/>
<protein>
    <recommendedName>
        <fullName evidence="1">AB hydrolase-1 domain-containing protein</fullName>
    </recommendedName>
</protein>
<dbReference type="InterPro" id="IPR029058">
    <property type="entry name" value="AB_hydrolase_fold"/>
</dbReference>
<dbReference type="Gene3D" id="3.40.50.1820">
    <property type="entry name" value="alpha/beta hydrolase"/>
    <property type="match status" value="1"/>
</dbReference>
<organism evidence="2 3">
    <name type="scientific">Lactobacillus xylocopicola</name>
    <dbReference type="NCBI Taxonomy" id="2976676"/>
    <lineage>
        <taxon>Bacteria</taxon>
        <taxon>Bacillati</taxon>
        <taxon>Bacillota</taxon>
        <taxon>Bacilli</taxon>
        <taxon>Lactobacillales</taxon>
        <taxon>Lactobacillaceae</taxon>
        <taxon>Lactobacillus</taxon>
    </lineage>
</organism>
<dbReference type="EMBL" id="AP026803">
    <property type="protein sequence ID" value="BDR59769.1"/>
    <property type="molecule type" value="Genomic_DNA"/>
</dbReference>
<gene>
    <name evidence="2" type="ORF">KIM322_00300</name>
</gene>
<dbReference type="PANTHER" id="PTHR43798">
    <property type="entry name" value="MONOACYLGLYCEROL LIPASE"/>
    <property type="match status" value="1"/>
</dbReference>
<reference evidence="2 3" key="1">
    <citation type="journal article" date="2023" name="Microbiol. Spectr.">
        <title>Symbiosis of Carpenter Bees with Uncharacterized Lactic Acid Bacteria Showing NAD Auxotrophy.</title>
        <authorList>
            <person name="Kawasaki S."/>
            <person name="Ozawa K."/>
            <person name="Mori T."/>
            <person name="Yamamoto A."/>
            <person name="Ito M."/>
            <person name="Ohkuma M."/>
            <person name="Sakamoto M."/>
            <person name="Matsutani M."/>
        </authorList>
    </citation>
    <scope>NUCLEOTIDE SEQUENCE [LARGE SCALE GENOMIC DNA]</scope>
    <source>
        <strain evidence="2 3">Kim32-2</strain>
    </source>
</reference>